<dbReference type="EMBL" id="SHNN01000008">
    <property type="protein sequence ID" value="MCX2983416.1"/>
    <property type="molecule type" value="Genomic_DNA"/>
</dbReference>
<sequence length="185" mass="20878">MPSTDLICDKCGFQGSDDVVWGDFRYIKDGLEIDLSRTLGWCADCSDFVPMEDFAVKDKLLSDIDEALEAIKVRTKRWALFSLLNRKDRLDELERLSALIAQLALIGERKGCERCLQCGSVNVERFDGDYSGLAQYASKETTVNTGFLHPGCGGEFMASINPMRFHCIFEPRLFSVNGHRLDHQI</sequence>
<evidence type="ECO:0000313" key="1">
    <source>
        <dbReference type="EMBL" id="MCX2983416.1"/>
    </source>
</evidence>
<reference evidence="1" key="1">
    <citation type="submission" date="2019-02" db="EMBL/GenBank/DDBJ databases">
        <authorList>
            <person name="Li S.-H."/>
        </authorList>
    </citation>
    <scope>NUCLEOTIDE SEQUENCE</scope>
    <source>
        <strain evidence="1">IMCC14734</strain>
    </source>
</reference>
<name>A0ABT3TNV5_9GAMM</name>
<evidence type="ECO:0000313" key="2">
    <source>
        <dbReference type="Proteomes" id="UP001143362"/>
    </source>
</evidence>
<proteinExistence type="predicted"/>
<dbReference type="Proteomes" id="UP001143362">
    <property type="component" value="Unassembled WGS sequence"/>
</dbReference>
<accession>A0ABT3TNV5</accession>
<gene>
    <name evidence="1" type="ORF">EYC98_21360</name>
</gene>
<protein>
    <submittedName>
        <fullName evidence="1">Uncharacterized protein</fullName>
    </submittedName>
</protein>
<dbReference type="RefSeq" id="WP_279247457.1">
    <property type="nucleotide sequence ID" value="NZ_SHNN01000008.1"/>
</dbReference>
<organism evidence="1 2">
    <name type="scientific">Candidatus Litorirhabdus singularis</name>
    <dbReference type="NCBI Taxonomy" id="2518993"/>
    <lineage>
        <taxon>Bacteria</taxon>
        <taxon>Pseudomonadati</taxon>
        <taxon>Pseudomonadota</taxon>
        <taxon>Gammaproteobacteria</taxon>
        <taxon>Cellvibrionales</taxon>
        <taxon>Halieaceae</taxon>
        <taxon>Candidatus Litorirhabdus</taxon>
    </lineage>
</organism>
<keyword evidence="2" id="KW-1185">Reference proteome</keyword>
<comment type="caution">
    <text evidence="1">The sequence shown here is derived from an EMBL/GenBank/DDBJ whole genome shotgun (WGS) entry which is preliminary data.</text>
</comment>